<dbReference type="SUPFAM" id="SSF75420">
    <property type="entry name" value="YhbC-like, N-terminal domain"/>
    <property type="match status" value="1"/>
</dbReference>
<name>A0A1M6WVF6_9BACT</name>
<dbReference type="EMBL" id="FRAW01000027">
    <property type="protein sequence ID" value="SHK97760.1"/>
    <property type="molecule type" value="Genomic_DNA"/>
</dbReference>
<reference evidence="8" key="1">
    <citation type="submission" date="2016-11" db="EMBL/GenBank/DDBJ databases">
        <authorList>
            <person name="Varghese N."/>
            <person name="Submissions S."/>
        </authorList>
    </citation>
    <scope>NUCLEOTIDE SEQUENCE [LARGE SCALE GENOMIC DNA]</scope>
    <source>
        <strain evidence="8">UWOS</strain>
    </source>
</reference>
<comment type="similarity">
    <text evidence="3">Belongs to the RimP family.</text>
</comment>
<dbReference type="PANTHER" id="PTHR33867:SF1">
    <property type="entry name" value="RIBOSOME MATURATION FACTOR RIMP"/>
    <property type="match status" value="1"/>
</dbReference>
<protein>
    <recommendedName>
        <fullName evidence="3">Ribosome maturation factor RimP</fullName>
    </recommendedName>
</protein>
<reference evidence="6" key="2">
    <citation type="submission" date="2016-11" db="EMBL/GenBank/DDBJ databases">
        <authorList>
            <person name="Jaros S."/>
            <person name="Januszkiewicz K."/>
            <person name="Wedrychowicz H."/>
        </authorList>
    </citation>
    <scope>NUCLEOTIDE SEQUENCE [LARGE SCALE GENOMIC DNA]</scope>
    <source>
        <strain evidence="6">UWOS</strain>
    </source>
</reference>
<dbReference type="Gene3D" id="3.30.300.70">
    <property type="entry name" value="RimP-like superfamily, N-terminal"/>
    <property type="match status" value="1"/>
</dbReference>
<evidence type="ECO:0000259" key="4">
    <source>
        <dbReference type="Pfam" id="PF02576"/>
    </source>
</evidence>
<dbReference type="PANTHER" id="PTHR33867">
    <property type="entry name" value="RIBOSOME MATURATION FACTOR RIMP"/>
    <property type="match status" value="1"/>
</dbReference>
<keyword evidence="2 3" id="KW-0690">Ribosome biogenesis</keyword>
<dbReference type="CDD" id="cd01734">
    <property type="entry name" value="YlxS_C"/>
    <property type="match status" value="1"/>
</dbReference>
<feature type="domain" description="Ribosome maturation factor RimP C-terminal" evidence="5">
    <location>
        <begin position="97"/>
        <end position="160"/>
    </location>
</feature>
<evidence type="ECO:0000259" key="5">
    <source>
        <dbReference type="Pfam" id="PF17384"/>
    </source>
</evidence>
<dbReference type="EMBL" id="FUWU01000010">
    <property type="protein sequence ID" value="SJZ51649.1"/>
    <property type="molecule type" value="Genomic_DNA"/>
</dbReference>
<keyword evidence="1 3" id="KW-0963">Cytoplasm</keyword>
<sequence>METILSFNEVYLDTQEKLNALIAAACDAVQVEFVECDRFKAGKREILRIYIDKEGGVDVEDCANVSRRLSEALDEDETLIEGAFTLEVSSPGIDRPLKSMRDFERNLNSLLRITRETGKPITGILIAADEQNLTLSVKGVTDAVLVPRSEILSAKVEVQF</sequence>
<dbReference type="InterPro" id="IPR035956">
    <property type="entry name" value="RimP_N_sf"/>
</dbReference>
<evidence type="ECO:0000256" key="3">
    <source>
        <dbReference type="HAMAP-Rule" id="MF_01077"/>
    </source>
</evidence>
<proteinExistence type="inferred from homology"/>
<evidence type="ECO:0000313" key="9">
    <source>
        <dbReference type="Proteomes" id="UP000190449"/>
    </source>
</evidence>
<dbReference type="GO" id="GO:0005829">
    <property type="term" value="C:cytosol"/>
    <property type="evidence" value="ECO:0007669"/>
    <property type="project" value="TreeGrafter"/>
</dbReference>
<dbReference type="Proteomes" id="UP000190449">
    <property type="component" value="Unassembled WGS sequence"/>
</dbReference>
<dbReference type="Pfam" id="PF17384">
    <property type="entry name" value="DUF150_C"/>
    <property type="match status" value="1"/>
</dbReference>
<dbReference type="SUPFAM" id="SSF74942">
    <property type="entry name" value="YhbC-like, C-terminal domain"/>
    <property type="match status" value="1"/>
</dbReference>
<evidence type="ECO:0000313" key="6">
    <source>
        <dbReference type="EMBL" id="SHK97760.1"/>
    </source>
</evidence>
<dbReference type="HAMAP" id="MF_01077">
    <property type="entry name" value="RimP"/>
    <property type="match status" value="1"/>
</dbReference>
<dbReference type="GO" id="GO:0006412">
    <property type="term" value="P:translation"/>
    <property type="evidence" value="ECO:0007669"/>
    <property type="project" value="TreeGrafter"/>
</dbReference>
<accession>A0A1T4LA76</accession>
<keyword evidence="8" id="KW-1185">Reference proteome</keyword>
<evidence type="ECO:0000313" key="8">
    <source>
        <dbReference type="Proteomes" id="UP000184275"/>
    </source>
</evidence>
<evidence type="ECO:0000313" key="7">
    <source>
        <dbReference type="EMBL" id="SJZ51649.1"/>
    </source>
</evidence>
<comment type="subcellular location">
    <subcellularLocation>
        <location evidence="3">Cytoplasm</location>
    </subcellularLocation>
</comment>
<reference evidence="7 9" key="3">
    <citation type="submission" date="2017-02" db="EMBL/GenBank/DDBJ databases">
        <authorList>
            <person name="Peterson S.W."/>
        </authorList>
    </citation>
    <scope>NUCLEOTIDE SEQUENCE [LARGE SCALE GENOMIC DNA]</scope>
    <source>
        <strain evidence="7 9">ATCC 43854</strain>
    </source>
</reference>
<dbReference type="RefSeq" id="WP_073305404.1">
    <property type="nucleotide sequence ID" value="NZ_FRAW01000027.1"/>
</dbReference>
<dbReference type="InterPro" id="IPR028998">
    <property type="entry name" value="RimP_C"/>
</dbReference>
<dbReference type="STRING" id="28122.SAMN02745108_00829"/>
<dbReference type="InterPro" id="IPR036847">
    <property type="entry name" value="RimP_C_sf"/>
</dbReference>
<accession>A0A1M6WVF6</accession>
<dbReference type="InterPro" id="IPR003728">
    <property type="entry name" value="Ribosome_maturation_RimP"/>
</dbReference>
<dbReference type="FunFam" id="3.30.300.70:FF:000001">
    <property type="entry name" value="Ribosome maturation factor RimP"/>
    <property type="match status" value="1"/>
</dbReference>
<dbReference type="InterPro" id="IPR028989">
    <property type="entry name" value="RimP_N"/>
</dbReference>
<dbReference type="GO" id="GO:0000028">
    <property type="term" value="P:ribosomal small subunit assembly"/>
    <property type="evidence" value="ECO:0007669"/>
    <property type="project" value="TreeGrafter"/>
</dbReference>
<evidence type="ECO:0000256" key="1">
    <source>
        <dbReference type="ARBA" id="ARBA00022490"/>
    </source>
</evidence>
<organism evidence="6 8">
    <name type="scientific">Fibrobacter intestinalis</name>
    <dbReference type="NCBI Taxonomy" id="28122"/>
    <lineage>
        <taxon>Bacteria</taxon>
        <taxon>Pseudomonadati</taxon>
        <taxon>Fibrobacterota</taxon>
        <taxon>Fibrobacteria</taxon>
        <taxon>Fibrobacterales</taxon>
        <taxon>Fibrobacteraceae</taxon>
        <taxon>Fibrobacter</taxon>
    </lineage>
</organism>
<dbReference type="AlphaFoldDB" id="A0A1M6WVF6"/>
<gene>
    <name evidence="3" type="primary">rimP</name>
    <name evidence="7" type="ORF">SAMN02745108_00829</name>
    <name evidence="6" type="ORF">SAMN05720469_12723</name>
</gene>
<dbReference type="Pfam" id="PF02576">
    <property type="entry name" value="RimP_N"/>
    <property type="match status" value="1"/>
</dbReference>
<dbReference type="Proteomes" id="UP000184275">
    <property type="component" value="Unassembled WGS sequence"/>
</dbReference>
<evidence type="ECO:0000256" key="2">
    <source>
        <dbReference type="ARBA" id="ARBA00022517"/>
    </source>
</evidence>
<feature type="domain" description="Ribosome maturation factor RimP N-terminal" evidence="4">
    <location>
        <begin position="21"/>
        <end position="94"/>
    </location>
</feature>
<comment type="function">
    <text evidence="3">Required for maturation of 30S ribosomal subunits.</text>
</comment>